<dbReference type="InterPro" id="IPR012318">
    <property type="entry name" value="HTH_CRP"/>
</dbReference>
<dbReference type="InterPro" id="IPR050397">
    <property type="entry name" value="Env_Response_Regulators"/>
</dbReference>
<evidence type="ECO:0000256" key="2">
    <source>
        <dbReference type="ARBA" id="ARBA00023125"/>
    </source>
</evidence>
<feature type="domain" description="HTH crp-type" evidence="5">
    <location>
        <begin position="145"/>
        <end position="215"/>
    </location>
</feature>
<dbReference type="eggNOG" id="COG0664">
    <property type="taxonomic scope" value="Bacteria"/>
</dbReference>
<dbReference type="RefSeq" id="WP_029720727.1">
    <property type="nucleotide sequence ID" value="NZ_JNVU01000039.1"/>
</dbReference>
<dbReference type="InterPro" id="IPR018490">
    <property type="entry name" value="cNMP-bd_dom_sf"/>
</dbReference>
<dbReference type="Pfam" id="PF13545">
    <property type="entry name" value="HTH_Crp_2"/>
    <property type="match status" value="1"/>
</dbReference>
<evidence type="ECO:0000313" key="7">
    <source>
        <dbReference type="Proteomes" id="UP000031419"/>
    </source>
</evidence>
<evidence type="ECO:0000313" key="6">
    <source>
        <dbReference type="EMBL" id="KEI43402.1"/>
    </source>
</evidence>
<dbReference type="Gene3D" id="1.10.10.10">
    <property type="entry name" value="Winged helix-like DNA-binding domain superfamily/Winged helix DNA-binding domain"/>
    <property type="match status" value="1"/>
</dbReference>
<keyword evidence="3" id="KW-0804">Transcription</keyword>
<dbReference type="InterPro" id="IPR000595">
    <property type="entry name" value="cNMP-bd_dom"/>
</dbReference>
<dbReference type="SUPFAM" id="SSF51206">
    <property type="entry name" value="cAMP-binding domain-like"/>
    <property type="match status" value="1"/>
</dbReference>
<proteinExistence type="predicted"/>
<evidence type="ECO:0000259" key="5">
    <source>
        <dbReference type="PROSITE" id="PS51063"/>
    </source>
</evidence>
<dbReference type="PROSITE" id="PS51063">
    <property type="entry name" value="HTH_CRP_2"/>
    <property type="match status" value="1"/>
</dbReference>
<dbReference type="InterPro" id="IPR036388">
    <property type="entry name" value="WH-like_DNA-bd_sf"/>
</dbReference>
<evidence type="ECO:0008006" key="8">
    <source>
        <dbReference type="Google" id="ProtNLM"/>
    </source>
</evidence>
<dbReference type="SMART" id="SM00419">
    <property type="entry name" value="HTH_CRP"/>
    <property type="match status" value="1"/>
</dbReference>
<dbReference type="PROSITE" id="PS50042">
    <property type="entry name" value="CNMP_BINDING_3"/>
    <property type="match status" value="1"/>
</dbReference>
<dbReference type="PANTHER" id="PTHR24567">
    <property type="entry name" value="CRP FAMILY TRANSCRIPTIONAL REGULATORY PROTEIN"/>
    <property type="match status" value="1"/>
</dbReference>
<dbReference type="OrthoDB" id="41390at2"/>
<evidence type="ECO:0000256" key="1">
    <source>
        <dbReference type="ARBA" id="ARBA00023015"/>
    </source>
</evidence>
<dbReference type="Gene3D" id="2.60.120.10">
    <property type="entry name" value="Jelly Rolls"/>
    <property type="match status" value="1"/>
</dbReference>
<dbReference type="CDD" id="cd00038">
    <property type="entry name" value="CAP_ED"/>
    <property type="match status" value="1"/>
</dbReference>
<keyword evidence="1" id="KW-0805">Transcription regulation</keyword>
<dbReference type="SMART" id="SM00100">
    <property type="entry name" value="cNMP"/>
    <property type="match status" value="1"/>
</dbReference>
<dbReference type="Proteomes" id="UP000031419">
    <property type="component" value="Unassembled WGS sequence"/>
</dbReference>
<dbReference type="GO" id="GO:0003677">
    <property type="term" value="F:DNA binding"/>
    <property type="evidence" value="ECO:0007669"/>
    <property type="project" value="UniProtKB-KW"/>
</dbReference>
<dbReference type="InterPro" id="IPR036390">
    <property type="entry name" value="WH_DNA-bd_sf"/>
</dbReference>
<name>A0A073AWD8_9PSEU</name>
<dbReference type="Pfam" id="PF00027">
    <property type="entry name" value="cNMP_binding"/>
    <property type="match status" value="1"/>
</dbReference>
<dbReference type="GO" id="GO:0005829">
    <property type="term" value="C:cytosol"/>
    <property type="evidence" value="ECO:0007669"/>
    <property type="project" value="TreeGrafter"/>
</dbReference>
<accession>A0A073AWD8</accession>
<sequence>MRQQPAPAPRGFRKLLGEQRWKALLRAGSPRTYRPGAFLLRQGDPGGFLLALTSGRVKVLASERDGGEVLLTLRGAGDLVGEMAARTETHRTATVQALERCTAHHVTKADFDRFLDQHDARDELSDYLILKLSETVPYQLQQAHFSPAQRIARLFLQVVTLADPDQPDRMRVPFSQEAIANALGYARSTVAQQIAEMRASGVLGPGPRIVVADSAGLAEQAGVVTFQ</sequence>
<reference evidence="6 7" key="1">
    <citation type="submission" date="2014-06" db="EMBL/GenBank/DDBJ databases">
        <title>Saccharopolyspora rectivirgula DSM-43113 Genome sequencing.</title>
        <authorList>
            <person name="Barrera C."/>
            <person name="Millon L."/>
            <person name="Rognon B."/>
            <person name="Zaugg C."/>
            <person name="Monod M."/>
        </authorList>
    </citation>
    <scope>NUCLEOTIDE SEQUENCE [LARGE SCALE GENOMIC DNA]</scope>
    <source>
        <strain evidence="6 7">DSM 43113</strain>
    </source>
</reference>
<organism evidence="6 7">
    <name type="scientific">Saccharopolyspora rectivirgula</name>
    <dbReference type="NCBI Taxonomy" id="28042"/>
    <lineage>
        <taxon>Bacteria</taxon>
        <taxon>Bacillati</taxon>
        <taxon>Actinomycetota</taxon>
        <taxon>Actinomycetes</taxon>
        <taxon>Pseudonocardiales</taxon>
        <taxon>Pseudonocardiaceae</taxon>
        <taxon>Saccharopolyspora</taxon>
    </lineage>
</organism>
<dbReference type="GO" id="GO:0003700">
    <property type="term" value="F:DNA-binding transcription factor activity"/>
    <property type="evidence" value="ECO:0007669"/>
    <property type="project" value="TreeGrafter"/>
</dbReference>
<dbReference type="STRING" id="28042.GU90_16785"/>
<feature type="domain" description="Cyclic nucleotide-binding" evidence="4">
    <location>
        <begin position="12"/>
        <end position="115"/>
    </location>
</feature>
<dbReference type="InterPro" id="IPR014710">
    <property type="entry name" value="RmlC-like_jellyroll"/>
</dbReference>
<dbReference type="SUPFAM" id="SSF46785">
    <property type="entry name" value="Winged helix' DNA-binding domain"/>
    <property type="match status" value="1"/>
</dbReference>
<dbReference type="PANTHER" id="PTHR24567:SF74">
    <property type="entry name" value="HTH-TYPE TRANSCRIPTIONAL REGULATOR ARCR"/>
    <property type="match status" value="1"/>
</dbReference>
<protein>
    <recommendedName>
        <fullName evidence="8">Crp/Fnr family transcriptional regulator</fullName>
    </recommendedName>
</protein>
<gene>
    <name evidence="6" type="ORF">GU90_16785</name>
</gene>
<keyword evidence="7" id="KW-1185">Reference proteome</keyword>
<evidence type="ECO:0000256" key="3">
    <source>
        <dbReference type="ARBA" id="ARBA00023163"/>
    </source>
</evidence>
<dbReference type="EMBL" id="JNVU01000039">
    <property type="protein sequence ID" value="KEI43402.1"/>
    <property type="molecule type" value="Genomic_DNA"/>
</dbReference>
<comment type="caution">
    <text evidence="6">The sequence shown here is derived from an EMBL/GenBank/DDBJ whole genome shotgun (WGS) entry which is preliminary data.</text>
</comment>
<keyword evidence="2" id="KW-0238">DNA-binding</keyword>
<evidence type="ECO:0000259" key="4">
    <source>
        <dbReference type="PROSITE" id="PS50042"/>
    </source>
</evidence>
<dbReference type="AlphaFoldDB" id="A0A073AWD8"/>